<evidence type="ECO:0000313" key="2">
    <source>
        <dbReference type="EMBL" id="GBP79657.1"/>
    </source>
</evidence>
<dbReference type="Proteomes" id="UP000299102">
    <property type="component" value="Unassembled WGS sequence"/>
</dbReference>
<feature type="region of interest" description="Disordered" evidence="1">
    <location>
        <begin position="57"/>
        <end position="86"/>
    </location>
</feature>
<feature type="region of interest" description="Disordered" evidence="1">
    <location>
        <begin position="1"/>
        <end position="27"/>
    </location>
</feature>
<gene>
    <name evidence="2" type="ORF">EVAR_45766_1</name>
</gene>
<accession>A0A4C1YZ23</accession>
<dbReference type="AlphaFoldDB" id="A0A4C1YZ23"/>
<comment type="caution">
    <text evidence="2">The sequence shown here is derived from an EMBL/GenBank/DDBJ whole genome shotgun (WGS) entry which is preliminary data.</text>
</comment>
<reference evidence="2 3" key="1">
    <citation type="journal article" date="2019" name="Commun. Biol.">
        <title>The bagworm genome reveals a unique fibroin gene that provides high tensile strength.</title>
        <authorList>
            <person name="Kono N."/>
            <person name="Nakamura H."/>
            <person name="Ohtoshi R."/>
            <person name="Tomita M."/>
            <person name="Numata K."/>
            <person name="Arakawa K."/>
        </authorList>
    </citation>
    <scope>NUCLEOTIDE SEQUENCE [LARGE SCALE GENOMIC DNA]</scope>
</reference>
<evidence type="ECO:0000256" key="1">
    <source>
        <dbReference type="SAM" id="MobiDB-lite"/>
    </source>
</evidence>
<name>A0A4C1YZ23_EUMVA</name>
<sequence>MPIKKLHDCRRRTRMKASGQINGGASTPAARAIKDMQADNISGYWCLNVGMYTRPRQDKEADISSPTPPGTAPAYKTTPTSSNRVPRHTYYVRLREAGHTFPIALRRATRTSM</sequence>
<keyword evidence="3" id="KW-1185">Reference proteome</keyword>
<organism evidence="2 3">
    <name type="scientific">Eumeta variegata</name>
    <name type="common">Bagworm moth</name>
    <name type="synonym">Eumeta japonica</name>
    <dbReference type="NCBI Taxonomy" id="151549"/>
    <lineage>
        <taxon>Eukaryota</taxon>
        <taxon>Metazoa</taxon>
        <taxon>Ecdysozoa</taxon>
        <taxon>Arthropoda</taxon>
        <taxon>Hexapoda</taxon>
        <taxon>Insecta</taxon>
        <taxon>Pterygota</taxon>
        <taxon>Neoptera</taxon>
        <taxon>Endopterygota</taxon>
        <taxon>Lepidoptera</taxon>
        <taxon>Glossata</taxon>
        <taxon>Ditrysia</taxon>
        <taxon>Tineoidea</taxon>
        <taxon>Psychidae</taxon>
        <taxon>Oiketicinae</taxon>
        <taxon>Eumeta</taxon>
    </lineage>
</organism>
<dbReference type="EMBL" id="BGZK01001423">
    <property type="protein sequence ID" value="GBP79657.1"/>
    <property type="molecule type" value="Genomic_DNA"/>
</dbReference>
<proteinExistence type="predicted"/>
<evidence type="ECO:0000313" key="3">
    <source>
        <dbReference type="Proteomes" id="UP000299102"/>
    </source>
</evidence>
<protein>
    <submittedName>
        <fullName evidence="2">Uncharacterized protein</fullName>
    </submittedName>
</protein>